<evidence type="ECO:0000313" key="1">
    <source>
        <dbReference type="EMBL" id="REF88923.1"/>
    </source>
</evidence>
<gene>
    <name evidence="1" type="ORF">DES32_0134</name>
</gene>
<evidence type="ECO:0000313" key="2">
    <source>
        <dbReference type="Proteomes" id="UP000256900"/>
    </source>
</evidence>
<organism evidence="1 2">
    <name type="scientific">Methylovirgula ligni</name>
    <dbReference type="NCBI Taxonomy" id="569860"/>
    <lineage>
        <taxon>Bacteria</taxon>
        <taxon>Pseudomonadati</taxon>
        <taxon>Pseudomonadota</taxon>
        <taxon>Alphaproteobacteria</taxon>
        <taxon>Hyphomicrobiales</taxon>
        <taxon>Beijerinckiaceae</taxon>
        <taxon>Methylovirgula</taxon>
    </lineage>
</organism>
<accession>A0A3D9Z164</accession>
<sequence length="87" mass="9876">MSIAPSQLHMIAGGNEYELLSTPDSSIFALRFKLENMTAHLEGEDAARFRQDYAILRQQFPAWKADQTLAQLWDQGGYSWLASQEGR</sequence>
<comment type="caution">
    <text evidence="1">The sequence shown here is derived from an EMBL/GenBank/DDBJ whole genome shotgun (WGS) entry which is preliminary data.</text>
</comment>
<keyword evidence="2" id="KW-1185">Reference proteome</keyword>
<dbReference type="OrthoDB" id="5570336at2"/>
<dbReference type="Proteomes" id="UP000256900">
    <property type="component" value="Unassembled WGS sequence"/>
</dbReference>
<reference evidence="1 2" key="1">
    <citation type="submission" date="2018-08" db="EMBL/GenBank/DDBJ databases">
        <title>Genomic Encyclopedia of Type Strains, Phase IV (KMG-IV): sequencing the most valuable type-strain genomes for metagenomic binning, comparative biology and taxonomic classification.</title>
        <authorList>
            <person name="Goeker M."/>
        </authorList>
    </citation>
    <scope>NUCLEOTIDE SEQUENCE [LARGE SCALE GENOMIC DNA]</scope>
    <source>
        <strain evidence="1 2">BW863</strain>
    </source>
</reference>
<proteinExistence type="predicted"/>
<name>A0A3D9Z164_9HYPH</name>
<dbReference type="AlphaFoldDB" id="A0A3D9Z164"/>
<protein>
    <submittedName>
        <fullName evidence="1">Uncharacterized protein</fullName>
    </submittedName>
</protein>
<dbReference type="EMBL" id="QUMO01000001">
    <property type="protein sequence ID" value="REF88923.1"/>
    <property type="molecule type" value="Genomic_DNA"/>
</dbReference>